<proteinExistence type="predicted"/>
<gene>
    <name evidence="2" type="ORF">DM02DRAFT_665403</name>
</gene>
<dbReference type="Gene3D" id="1.10.150.50">
    <property type="entry name" value="Transcription Factor, Ets-1"/>
    <property type="match status" value="1"/>
</dbReference>
<keyword evidence="1" id="KW-1133">Transmembrane helix</keyword>
<dbReference type="AlphaFoldDB" id="A0A2V1CXH4"/>
<dbReference type="InterPro" id="IPR013761">
    <property type="entry name" value="SAM/pointed_sf"/>
</dbReference>
<name>A0A2V1CXH4_9PLEO</name>
<reference evidence="2 3" key="1">
    <citation type="journal article" date="2018" name="Sci. Rep.">
        <title>Comparative genomics provides insights into the lifestyle and reveals functional heterogeneity of dark septate endophytic fungi.</title>
        <authorList>
            <person name="Knapp D.G."/>
            <person name="Nemeth J.B."/>
            <person name="Barry K."/>
            <person name="Hainaut M."/>
            <person name="Henrissat B."/>
            <person name="Johnson J."/>
            <person name="Kuo A."/>
            <person name="Lim J.H.P."/>
            <person name="Lipzen A."/>
            <person name="Nolan M."/>
            <person name="Ohm R.A."/>
            <person name="Tamas L."/>
            <person name="Grigoriev I.V."/>
            <person name="Spatafora J.W."/>
            <person name="Nagy L.G."/>
            <person name="Kovacs G.M."/>
        </authorList>
    </citation>
    <scope>NUCLEOTIDE SEQUENCE [LARGE SCALE GENOMIC DNA]</scope>
    <source>
        <strain evidence="2 3">DSE2036</strain>
    </source>
</reference>
<keyword evidence="1" id="KW-0472">Membrane</keyword>
<accession>A0A2V1CXH4</accession>
<evidence type="ECO:0000313" key="3">
    <source>
        <dbReference type="Proteomes" id="UP000244855"/>
    </source>
</evidence>
<dbReference type="SUPFAM" id="SSF47769">
    <property type="entry name" value="SAM/Pointed domain"/>
    <property type="match status" value="1"/>
</dbReference>
<dbReference type="Gene3D" id="3.40.50.300">
    <property type="entry name" value="P-loop containing nucleotide triphosphate hydrolases"/>
    <property type="match status" value="1"/>
</dbReference>
<dbReference type="Proteomes" id="UP000244855">
    <property type="component" value="Unassembled WGS sequence"/>
</dbReference>
<dbReference type="EMBL" id="KZ806587">
    <property type="protein sequence ID" value="PVH90194.1"/>
    <property type="molecule type" value="Genomic_DNA"/>
</dbReference>
<protein>
    <submittedName>
        <fullName evidence="2">Uncharacterized protein</fullName>
    </submittedName>
</protein>
<evidence type="ECO:0000256" key="1">
    <source>
        <dbReference type="SAM" id="Phobius"/>
    </source>
</evidence>
<keyword evidence="1" id="KW-0812">Transmembrane</keyword>
<evidence type="ECO:0000313" key="2">
    <source>
        <dbReference type="EMBL" id="PVH90194.1"/>
    </source>
</evidence>
<dbReference type="OrthoDB" id="1919336at2759"/>
<sequence length="170" mass="19040">MERETTDYNNVHLRLLNGQAPATQVGILYSMLVSFGLQSYFLPLIGAVFDIWRRVCRITEPDLERLGFKLGHQRLLQSRIADSQGYPKSEPLPIVTTTQLPTSYSSTEPLDTMAMCKQKDRSSERSQCFAIYGFGGCGKTAFALESAYHMRKRLSTGAVSGTQQHGGRQR</sequence>
<organism evidence="2 3">
    <name type="scientific">Periconia macrospinosa</name>
    <dbReference type="NCBI Taxonomy" id="97972"/>
    <lineage>
        <taxon>Eukaryota</taxon>
        <taxon>Fungi</taxon>
        <taxon>Dikarya</taxon>
        <taxon>Ascomycota</taxon>
        <taxon>Pezizomycotina</taxon>
        <taxon>Dothideomycetes</taxon>
        <taxon>Pleosporomycetidae</taxon>
        <taxon>Pleosporales</taxon>
        <taxon>Massarineae</taxon>
        <taxon>Periconiaceae</taxon>
        <taxon>Periconia</taxon>
    </lineage>
</organism>
<keyword evidence="3" id="KW-1185">Reference proteome</keyword>
<feature type="transmembrane region" description="Helical" evidence="1">
    <location>
        <begin position="27"/>
        <end position="49"/>
    </location>
</feature>
<dbReference type="InterPro" id="IPR027417">
    <property type="entry name" value="P-loop_NTPase"/>
</dbReference>